<dbReference type="Pfam" id="PF00654">
    <property type="entry name" value="Voltage_CLC"/>
    <property type="match status" value="1"/>
</dbReference>
<feature type="transmembrane region" description="Helical" evidence="5">
    <location>
        <begin position="357"/>
        <end position="379"/>
    </location>
</feature>
<feature type="transmembrane region" description="Helical" evidence="5">
    <location>
        <begin position="39"/>
        <end position="60"/>
    </location>
</feature>
<feature type="transmembrane region" description="Helical" evidence="5">
    <location>
        <begin position="209"/>
        <end position="227"/>
    </location>
</feature>
<accession>A0A3D9C925</accession>
<dbReference type="PANTHER" id="PTHR43427">
    <property type="entry name" value="CHLORIDE CHANNEL PROTEIN CLC-E"/>
    <property type="match status" value="1"/>
</dbReference>
<dbReference type="CDD" id="cd03682">
    <property type="entry name" value="ClC_sycA_like"/>
    <property type="match status" value="1"/>
</dbReference>
<comment type="subcellular location">
    <subcellularLocation>
        <location evidence="1">Membrane</location>
        <topology evidence="1">Multi-pass membrane protein</topology>
    </subcellularLocation>
</comment>
<keyword evidence="7" id="KW-1185">Reference proteome</keyword>
<dbReference type="AlphaFoldDB" id="A0A3D9C925"/>
<name>A0A3D9C925_9FLAO</name>
<reference evidence="7" key="1">
    <citation type="submission" date="2018-06" db="EMBL/GenBank/DDBJ databases">
        <authorList>
            <person name="Lum Nde A."/>
            <person name="Hugo C."/>
        </authorList>
    </citation>
    <scope>NUCLEOTIDE SEQUENCE [LARGE SCALE GENOMIC DNA]</scope>
    <source>
        <strain evidence="7">1_F178</strain>
    </source>
</reference>
<dbReference type="GO" id="GO:0015108">
    <property type="term" value="F:chloride transmembrane transporter activity"/>
    <property type="evidence" value="ECO:0007669"/>
    <property type="project" value="InterPro"/>
</dbReference>
<dbReference type="PRINTS" id="PR00762">
    <property type="entry name" value="CLCHANNEL"/>
</dbReference>
<dbReference type="GO" id="GO:0016020">
    <property type="term" value="C:membrane"/>
    <property type="evidence" value="ECO:0007669"/>
    <property type="project" value="UniProtKB-SubCell"/>
</dbReference>
<dbReference type="InterPro" id="IPR014743">
    <property type="entry name" value="Cl-channel_core"/>
</dbReference>
<sequence length="410" mass="44450">MPYIFKWLLISIIIGAMAGSASAGFLQSLEWATNFRESHIWLIALLPVAGFLIGLLYYYFGKDVEAGNNLLIDNIHDPKEIIPFKMAPFVYLGTIVTHLFGGSAGREGTALQMAGAMADQLSKPFKLDKSERKILIISAIAAGFGSVFGTPLAGAVFGLEVFLMGRIRYNAIFPAFASAILADWVTNLWSVKHTHYHIDFIPKLEFLPILYSILAGIAFGVCAAAFSKIIHWAGSVFKSKIKYPPLRPVIGGAVIALAVLLMGTTRYIGLGVPVIVESFEKQLPIYDFALKMIFTIITLSAGFKGGEVTPLFFIGATLGSALSLFIPLPFGLLAGMGFVAVFAGATNTPLACMLMGIELFGVECGVYVAIACVVSYLLSGHNSIYTKQKIGEAKNRRYENQQDRSISDFL</sequence>
<feature type="transmembrane region" description="Helical" evidence="5">
    <location>
        <begin position="312"/>
        <end position="345"/>
    </location>
</feature>
<evidence type="ECO:0000256" key="5">
    <source>
        <dbReference type="SAM" id="Phobius"/>
    </source>
</evidence>
<dbReference type="Proteomes" id="UP000256686">
    <property type="component" value="Unassembled WGS sequence"/>
</dbReference>
<dbReference type="InterPro" id="IPR001807">
    <property type="entry name" value="ClC"/>
</dbReference>
<feature type="transmembrane region" description="Helical" evidence="5">
    <location>
        <begin position="248"/>
        <end position="268"/>
    </location>
</feature>
<dbReference type="PANTHER" id="PTHR43427:SF12">
    <property type="entry name" value="CHLORIDE TRANSPORTER"/>
    <property type="match status" value="1"/>
</dbReference>
<gene>
    <name evidence="6" type="ORF">DRF65_12425</name>
</gene>
<keyword evidence="2 5" id="KW-0812">Transmembrane</keyword>
<keyword evidence="4 5" id="KW-0472">Membrane</keyword>
<evidence type="ECO:0000256" key="3">
    <source>
        <dbReference type="ARBA" id="ARBA00022989"/>
    </source>
</evidence>
<comment type="caution">
    <text evidence="6">The sequence shown here is derived from an EMBL/GenBank/DDBJ whole genome shotgun (WGS) entry which is preliminary data.</text>
</comment>
<evidence type="ECO:0000256" key="2">
    <source>
        <dbReference type="ARBA" id="ARBA00022692"/>
    </source>
</evidence>
<dbReference type="SUPFAM" id="SSF81340">
    <property type="entry name" value="Clc chloride channel"/>
    <property type="match status" value="1"/>
</dbReference>
<evidence type="ECO:0000313" key="7">
    <source>
        <dbReference type="Proteomes" id="UP000256686"/>
    </source>
</evidence>
<evidence type="ECO:0000256" key="1">
    <source>
        <dbReference type="ARBA" id="ARBA00004141"/>
    </source>
</evidence>
<evidence type="ECO:0000256" key="4">
    <source>
        <dbReference type="ARBA" id="ARBA00023136"/>
    </source>
</evidence>
<protein>
    <submittedName>
        <fullName evidence="6">Chloride channel protein</fullName>
    </submittedName>
</protein>
<dbReference type="InterPro" id="IPR050368">
    <property type="entry name" value="ClC-type_chloride_channel"/>
</dbReference>
<proteinExistence type="predicted"/>
<organism evidence="6 7">
    <name type="scientific">Chryseobacterium pennae</name>
    <dbReference type="NCBI Taxonomy" id="2258962"/>
    <lineage>
        <taxon>Bacteria</taxon>
        <taxon>Pseudomonadati</taxon>
        <taxon>Bacteroidota</taxon>
        <taxon>Flavobacteriia</taxon>
        <taxon>Flavobacteriales</taxon>
        <taxon>Weeksellaceae</taxon>
        <taxon>Chryseobacterium group</taxon>
        <taxon>Chryseobacterium</taxon>
    </lineage>
</organism>
<dbReference type="EMBL" id="QNVT01000010">
    <property type="protein sequence ID" value="REC62198.1"/>
    <property type="molecule type" value="Genomic_DNA"/>
</dbReference>
<feature type="transmembrane region" description="Helical" evidence="5">
    <location>
        <begin position="81"/>
        <end position="101"/>
    </location>
</feature>
<feature type="transmembrane region" description="Helical" evidence="5">
    <location>
        <begin position="288"/>
        <end position="305"/>
    </location>
</feature>
<evidence type="ECO:0000313" key="6">
    <source>
        <dbReference type="EMBL" id="REC62198.1"/>
    </source>
</evidence>
<feature type="transmembrane region" description="Helical" evidence="5">
    <location>
        <begin position="171"/>
        <end position="189"/>
    </location>
</feature>
<dbReference type="Gene3D" id="1.10.3080.10">
    <property type="entry name" value="Clc chloride channel"/>
    <property type="match status" value="1"/>
</dbReference>
<keyword evidence="3 5" id="KW-1133">Transmembrane helix</keyword>
<feature type="transmembrane region" description="Helical" evidence="5">
    <location>
        <begin position="134"/>
        <end position="159"/>
    </location>
</feature>